<comment type="caution">
    <text evidence="1">The sequence shown here is derived from an EMBL/GenBank/DDBJ whole genome shotgun (WGS) entry which is preliminary data.</text>
</comment>
<organism evidence="1 2">
    <name type="scientific">Prolixibacter bellariivorans</name>
    <dbReference type="NCBI Taxonomy" id="314319"/>
    <lineage>
        <taxon>Bacteria</taxon>
        <taxon>Pseudomonadati</taxon>
        <taxon>Bacteroidota</taxon>
        <taxon>Bacteroidia</taxon>
        <taxon>Marinilabiliales</taxon>
        <taxon>Prolixibacteraceae</taxon>
        <taxon>Prolixibacter</taxon>
    </lineage>
</organism>
<gene>
    <name evidence="1" type="ORF">PbJCM13498_05030</name>
</gene>
<reference evidence="1 2" key="1">
    <citation type="submission" date="2019-10" db="EMBL/GenBank/DDBJ databases">
        <title>Prolixibacter strains distinguished by the presence of nitrate reductase genes were adept at nitrate-dependent anaerobic corrosion of metallic iron and carbon steel.</title>
        <authorList>
            <person name="Iino T."/>
            <person name="Shono N."/>
            <person name="Ito K."/>
            <person name="Nakamura R."/>
            <person name="Sueoka K."/>
            <person name="Harayama S."/>
            <person name="Ohkuma M."/>
        </authorList>
    </citation>
    <scope>NUCLEOTIDE SEQUENCE [LARGE SCALE GENOMIC DNA]</scope>
    <source>
        <strain evidence="1 2">JCM 13498</strain>
    </source>
</reference>
<name>A0A5M4AUJ7_9BACT</name>
<dbReference type="OrthoDB" id="1120849at2"/>
<evidence type="ECO:0000313" key="2">
    <source>
        <dbReference type="Proteomes" id="UP000391834"/>
    </source>
</evidence>
<accession>A0A5M4AUJ7</accession>
<evidence type="ECO:0000313" key="1">
    <source>
        <dbReference type="EMBL" id="GET31640.1"/>
    </source>
</evidence>
<keyword evidence="2" id="KW-1185">Reference proteome</keyword>
<dbReference type="EMBL" id="BLAX01000001">
    <property type="protein sequence ID" value="GET31640.1"/>
    <property type="molecule type" value="Genomic_DNA"/>
</dbReference>
<dbReference type="RefSeq" id="WP_027586238.1">
    <property type="nucleotide sequence ID" value="NZ_BLAX01000001.1"/>
</dbReference>
<proteinExistence type="predicted"/>
<protein>
    <submittedName>
        <fullName evidence="1">Uncharacterized protein</fullName>
    </submittedName>
</protein>
<sequence>MRKLSIATTLLFIVSILFVGPVSAKTIQGQSNSTLGTYQVKEIAPVKIGGEELQAYQLSYENSENPITILVDKTAKCSNYIVRSKNFEVRYVCNRHGFGAKLVNGKFQRFDPTVNSYYLNEKALENQGKLSTKQLSDEEALGLIAAYFPSLAKDVKFLM</sequence>
<dbReference type="AlphaFoldDB" id="A0A5M4AUJ7"/>
<dbReference type="Proteomes" id="UP000391834">
    <property type="component" value="Unassembled WGS sequence"/>
</dbReference>